<organism evidence="2 3">
    <name type="scientific">Mesorhizobium qingshengii</name>
    <dbReference type="NCBI Taxonomy" id="1165689"/>
    <lineage>
        <taxon>Bacteria</taxon>
        <taxon>Pseudomonadati</taxon>
        <taxon>Pseudomonadota</taxon>
        <taxon>Alphaproteobacteria</taxon>
        <taxon>Hyphomicrobiales</taxon>
        <taxon>Phyllobacteriaceae</taxon>
        <taxon>Mesorhizobium</taxon>
    </lineage>
</organism>
<reference evidence="2 3" key="1">
    <citation type="submission" date="2016-10" db="EMBL/GenBank/DDBJ databases">
        <authorList>
            <person name="de Groot N.N."/>
        </authorList>
    </citation>
    <scope>NUCLEOTIDE SEQUENCE [LARGE SCALE GENOMIC DNA]</scope>
    <source>
        <strain evidence="2 3">CGMCC 1.12097</strain>
    </source>
</reference>
<dbReference type="OrthoDB" id="8098226at2"/>
<dbReference type="STRING" id="1165689.SAMN02927914_01875"/>
<sequence>MKLKYCRKSAVSILAGFLILTITGISSAESLAGSKGDVRFPATRGSDPKSECNVAYKAYVAASGHSAYATTFYSRVVDLYIVCGSKLNAPSQKAAEEMALRNCQAGLTRWKLKTASGGCAISASK</sequence>
<dbReference type="RefSeq" id="WP_091577074.1">
    <property type="nucleotide sequence ID" value="NZ_FMXM01000005.1"/>
</dbReference>
<feature type="signal peptide" evidence="1">
    <location>
        <begin position="1"/>
        <end position="28"/>
    </location>
</feature>
<name>A0A1G5X4M0_9HYPH</name>
<dbReference type="Proteomes" id="UP000198588">
    <property type="component" value="Unassembled WGS sequence"/>
</dbReference>
<evidence type="ECO:0008006" key="4">
    <source>
        <dbReference type="Google" id="ProtNLM"/>
    </source>
</evidence>
<evidence type="ECO:0000313" key="3">
    <source>
        <dbReference type="Proteomes" id="UP000198588"/>
    </source>
</evidence>
<accession>A0A1G5X4M0</accession>
<feature type="chain" id="PRO_5011620148" description="UrcA family protein" evidence="1">
    <location>
        <begin position="29"/>
        <end position="125"/>
    </location>
</feature>
<protein>
    <recommendedName>
        <fullName evidence="4">UrcA family protein</fullName>
    </recommendedName>
</protein>
<evidence type="ECO:0000256" key="1">
    <source>
        <dbReference type="SAM" id="SignalP"/>
    </source>
</evidence>
<evidence type="ECO:0000313" key="2">
    <source>
        <dbReference type="EMBL" id="SDA64535.1"/>
    </source>
</evidence>
<dbReference type="AlphaFoldDB" id="A0A1G5X4M0"/>
<gene>
    <name evidence="2" type="ORF">SAMN02927914_01875</name>
</gene>
<dbReference type="EMBL" id="FMXM01000005">
    <property type="protein sequence ID" value="SDA64535.1"/>
    <property type="molecule type" value="Genomic_DNA"/>
</dbReference>
<proteinExistence type="predicted"/>
<keyword evidence="1" id="KW-0732">Signal</keyword>